<comment type="caution">
    <text evidence="2">The sequence shown here is derived from an EMBL/GenBank/DDBJ whole genome shotgun (WGS) entry which is preliminary data.</text>
</comment>
<name>A0A6N8TH70_SHIZO</name>
<sequence length="120" mass="12942">MRSTIPALAACLLLVATSQSAARDAAYVACDNGLRCLVAPCPSTTVRDVATGKLWKGTSPDISRLSEVDQQRIRETDALYFGRLVLRGHIEKQANGPSALVVTGIERKAKPAERRHCPRG</sequence>
<dbReference type="EMBL" id="WUML01000026">
    <property type="protein sequence ID" value="MXO02623.1"/>
    <property type="molecule type" value="Genomic_DNA"/>
</dbReference>
<protein>
    <submittedName>
        <fullName evidence="2">Uncharacterized protein</fullName>
    </submittedName>
</protein>
<organism evidence="2 3">
    <name type="scientific">Shinella zoogloeoides</name>
    <name type="common">Crabtreella saccharophila</name>
    <dbReference type="NCBI Taxonomy" id="352475"/>
    <lineage>
        <taxon>Bacteria</taxon>
        <taxon>Pseudomonadati</taxon>
        <taxon>Pseudomonadota</taxon>
        <taxon>Alphaproteobacteria</taxon>
        <taxon>Hyphomicrobiales</taxon>
        <taxon>Rhizobiaceae</taxon>
        <taxon>Shinella</taxon>
    </lineage>
</organism>
<evidence type="ECO:0000313" key="2">
    <source>
        <dbReference type="EMBL" id="MXO02623.1"/>
    </source>
</evidence>
<evidence type="ECO:0000313" key="3">
    <source>
        <dbReference type="Proteomes" id="UP000440304"/>
    </source>
</evidence>
<feature type="signal peptide" evidence="1">
    <location>
        <begin position="1"/>
        <end position="21"/>
    </location>
</feature>
<keyword evidence="1" id="KW-0732">Signal</keyword>
<gene>
    <name evidence="2" type="ORF">GR156_20100</name>
</gene>
<dbReference type="OrthoDB" id="8163732at2"/>
<dbReference type="RefSeq" id="WP_160787875.1">
    <property type="nucleotide sequence ID" value="NZ_CP086610.1"/>
</dbReference>
<evidence type="ECO:0000256" key="1">
    <source>
        <dbReference type="SAM" id="SignalP"/>
    </source>
</evidence>
<dbReference type="AlphaFoldDB" id="A0A6N8TH70"/>
<dbReference type="Proteomes" id="UP000440304">
    <property type="component" value="Unassembled WGS sequence"/>
</dbReference>
<accession>A0A6N8TH70</accession>
<proteinExistence type="predicted"/>
<reference evidence="2 3" key="1">
    <citation type="submission" date="2019-12" db="EMBL/GenBank/DDBJ databases">
        <title>Shinella granuli gen. nov., sp. nov., and proposal of the reclassification of Zoogloea ramigera ATCC 19623 as Shinella zoogloeoides sp. nov.</title>
        <authorList>
            <person name="Gao J."/>
        </authorList>
    </citation>
    <scope>NUCLEOTIDE SEQUENCE [LARGE SCALE GENOMIC DNA]</scope>
    <source>
        <strain evidence="2 3">DSM 287</strain>
    </source>
</reference>
<feature type="chain" id="PRO_5026653819" evidence="1">
    <location>
        <begin position="22"/>
        <end position="120"/>
    </location>
</feature>